<proteinExistence type="predicted"/>
<keyword evidence="2" id="KW-1185">Reference proteome</keyword>
<name>A0A2I0XHH2_9ASPA</name>
<sequence length="125" mass="13526">MFRSAKRKEAERADGLGDGKAWVAAPAVVSDDLRMEANTVDVLESEMGQFKSDVGEKISTIKERLSNDGKASNDHGRLCIRLGRPLVCWLDWSLTTDGSRVGCFDDGSRVGCFGAHGVELVLLVA</sequence>
<evidence type="ECO:0000313" key="2">
    <source>
        <dbReference type="Proteomes" id="UP000233837"/>
    </source>
</evidence>
<gene>
    <name evidence="1" type="ORF">MA16_Dca008454</name>
</gene>
<reference evidence="1 2" key="1">
    <citation type="journal article" date="2016" name="Sci. Rep.">
        <title>The Dendrobium catenatum Lindl. genome sequence provides insights into polysaccharide synthase, floral development and adaptive evolution.</title>
        <authorList>
            <person name="Zhang G.Q."/>
            <person name="Xu Q."/>
            <person name="Bian C."/>
            <person name="Tsai W.C."/>
            <person name="Yeh C.M."/>
            <person name="Liu K.W."/>
            <person name="Yoshida K."/>
            <person name="Zhang L.S."/>
            <person name="Chang S.B."/>
            <person name="Chen F."/>
            <person name="Shi Y."/>
            <person name="Su Y.Y."/>
            <person name="Zhang Y.Q."/>
            <person name="Chen L.J."/>
            <person name="Yin Y."/>
            <person name="Lin M."/>
            <person name="Huang H."/>
            <person name="Deng H."/>
            <person name="Wang Z.W."/>
            <person name="Zhu S.L."/>
            <person name="Zhao X."/>
            <person name="Deng C."/>
            <person name="Niu S.C."/>
            <person name="Huang J."/>
            <person name="Wang M."/>
            <person name="Liu G.H."/>
            <person name="Yang H.J."/>
            <person name="Xiao X.J."/>
            <person name="Hsiao Y.Y."/>
            <person name="Wu W.L."/>
            <person name="Chen Y.Y."/>
            <person name="Mitsuda N."/>
            <person name="Ohme-Takagi M."/>
            <person name="Luo Y.B."/>
            <person name="Van de Peer Y."/>
            <person name="Liu Z.J."/>
        </authorList>
    </citation>
    <scope>NUCLEOTIDE SEQUENCE [LARGE SCALE GENOMIC DNA]</scope>
    <source>
        <tissue evidence="1">The whole plant</tissue>
    </source>
</reference>
<evidence type="ECO:0000313" key="1">
    <source>
        <dbReference type="EMBL" id="PKU87358.1"/>
    </source>
</evidence>
<dbReference type="EMBL" id="KZ501875">
    <property type="protein sequence ID" value="PKU87358.1"/>
    <property type="molecule type" value="Genomic_DNA"/>
</dbReference>
<protein>
    <submittedName>
        <fullName evidence="1">Uncharacterized protein</fullName>
    </submittedName>
</protein>
<dbReference type="Proteomes" id="UP000233837">
    <property type="component" value="Unassembled WGS sequence"/>
</dbReference>
<accession>A0A2I0XHH2</accession>
<reference evidence="1 2" key="2">
    <citation type="journal article" date="2017" name="Nature">
        <title>The Apostasia genome and the evolution of orchids.</title>
        <authorList>
            <person name="Zhang G.Q."/>
            <person name="Liu K.W."/>
            <person name="Li Z."/>
            <person name="Lohaus R."/>
            <person name="Hsiao Y.Y."/>
            <person name="Niu S.C."/>
            <person name="Wang J.Y."/>
            <person name="Lin Y.C."/>
            <person name="Xu Q."/>
            <person name="Chen L.J."/>
            <person name="Yoshida K."/>
            <person name="Fujiwara S."/>
            <person name="Wang Z.W."/>
            <person name="Zhang Y.Q."/>
            <person name="Mitsuda N."/>
            <person name="Wang M."/>
            <person name="Liu G.H."/>
            <person name="Pecoraro L."/>
            <person name="Huang H.X."/>
            <person name="Xiao X.J."/>
            <person name="Lin M."/>
            <person name="Wu X.Y."/>
            <person name="Wu W.L."/>
            <person name="Chen Y.Y."/>
            <person name="Chang S.B."/>
            <person name="Sakamoto S."/>
            <person name="Ohme-Takagi M."/>
            <person name="Yagi M."/>
            <person name="Zeng S.J."/>
            <person name="Shen C.Y."/>
            <person name="Yeh C.M."/>
            <person name="Luo Y.B."/>
            <person name="Tsai W.C."/>
            <person name="Van de Peer Y."/>
            <person name="Liu Z.J."/>
        </authorList>
    </citation>
    <scope>NUCLEOTIDE SEQUENCE [LARGE SCALE GENOMIC DNA]</scope>
    <source>
        <tissue evidence="1">The whole plant</tissue>
    </source>
</reference>
<dbReference type="AlphaFoldDB" id="A0A2I0XHH2"/>
<organism evidence="1 2">
    <name type="scientific">Dendrobium catenatum</name>
    <dbReference type="NCBI Taxonomy" id="906689"/>
    <lineage>
        <taxon>Eukaryota</taxon>
        <taxon>Viridiplantae</taxon>
        <taxon>Streptophyta</taxon>
        <taxon>Embryophyta</taxon>
        <taxon>Tracheophyta</taxon>
        <taxon>Spermatophyta</taxon>
        <taxon>Magnoliopsida</taxon>
        <taxon>Liliopsida</taxon>
        <taxon>Asparagales</taxon>
        <taxon>Orchidaceae</taxon>
        <taxon>Epidendroideae</taxon>
        <taxon>Malaxideae</taxon>
        <taxon>Dendrobiinae</taxon>
        <taxon>Dendrobium</taxon>
    </lineage>
</organism>